<proteinExistence type="predicted"/>
<accession>A0ABS9Q9E3</accession>
<dbReference type="InterPro" id="IPR019632">
    <property type="entry name" value="DUF2497"/>
</dbReference>
<keyword evidence="2" id="KW-1185">Reference proteome</keyword>
<dbReference type="RefSeq" id="WP_239361993.1">
    <property type="nucleotide sequence ID" value="NZ_JAKREW010000001.1"/>
</dbReference>
<evidence type="ECO:0000313" key="1">
    <source>
        <dbReference type="EMBL" id="MCG7504034.1"/>
    </source>
</evidence>
<gene>
    <name evidence="1" type="ORF">L4923_03275</name>
</gene>
<dbReference type="EMBL" id="JAKREW010000001">
    <property type="protein sequence ID" value="MCG7504034.1"/>
    <property type="molecule type" value="Genomic_DNA"/>
</dbReference>
<evidence type="ECO:0000313" key="2">
    <source>
        <dbReference type="Proteomes" id="UP001201701"/>
    </source>
</evidence>
<sequence length="254" mass="27148">MATAASSAQREPSMEEILASIRRIIEDSDSGRKAALESEAGQYEEAAAAASASVEETAPEVDAFRSELRTEAPSKPVSLAEVQAQLTAEDAEHERPAASVITLAEIGAMTARSAPAGSQAAATHDEMTARTGWPREVEAVSDERVEKILKPEHAVSELPDGGISGTLPKGEARVGSALETAALRPSLISEHTSRQVAASFEELSEAFAGRAKKTFDDMAAEMLRPMLQDWLDNNLPTLVERLVREEIERVARGS</sequence>
<name>A0ABS9Q9E3_9HYPH</name>
<protein>
    <submittedName>
        <fullName evidence="1">PopZ family protein</fullName>
    </submittedName>
</protein>
<comment type="caution">
    <text evidence="1">The sequence shown here is derived from an EMBL/GenBank/DDBJ whole genome shotgun (WGS) entry which is preliminary data.</text>
</comment>
<dbReference type="Pfam" id="PF10691">
    <property type="entry name" value="DUF2497"/>
    <property type="match status" value="1"/>
</dbReference>
<organism evidence="1 2">
    <name type="scientific">Mesorhizobium retamae</name>
    <dbReference type="NCBI Taxonomy" id="2912854"/>
    <lineage>
        <taxon>Bacteria</taxon>
        <taxon>Pseudomonadati</taxon>
        <taxon>Pseudomonadota</taxon>
        <taxon>Alphaproteobacteria</taxon>
        <taxon>Hyphomicrobiales</taxon>
        <taxon>Phyllobacteriaceae</taxon>
        <taxon>Mesorhizobium</taxon>
    </lineage>
</organism>
<dbReference type="Proteomes" id="UP001201701">
    <property type="component" value="Unassembled WGS sequence"/>
</dbReference>
<reference evidence="1 2" key="1">
    <citation type="submission" date="2022-02" db="EMBL/GenBank/DDBJ databases">
        <title>Draft genome sequence of Mezorhizobium retamae strain IRAMC:0171 isolated from Retama raetam nodules.</title>
        <authorList>
            <person name="Bengaied R."/>
            <person name="Sbissi I."/>
            <person name="Huber K."/>
            <person name="Ghodbane F."/>
            <person name="Nouioui I."/>
            <person name="Tarhouni M."/>
            <person name="Gtari M."/>
        </authorList>
    </citation>
    <scope>NUCLEOTIDE SEQUENCE [LARGE SCALE GENOMIC DNA]</scope>
    <source>
        <strain evidence="1 2">IRAMC:0171</strain>
    </source>
</reference>